<dbReference type="Gene3D" id="3.50.50.60">
    <property type="entry name" value="FAD/NAD(P)-binding domain"/>
    <property type="match status" value="1"/>
</dbReference>
<keyword evidence="2" id="KW-0560">Oxidoreductase</keyword>
<dbReference type="KEGG" id="lbc:LACBIDRAFT_332073"/>
<dbReference type="SUPFAM" id="SSF51905">
    <property type="entry name" value="FAD/NAD(P)-binding domain"/>
    <property type="match status" value="1"/>
</dbReference>
<comment type="similarity">
    <text evidence="1">Belongs to the paxM FAD-dependent monooxygenase family.</text>
</comment>
<feature type="compositionally biased region" description="Basic and acidic residues" evidence="4">
    <location>
        <begin position="208"/>
        <end position="226"/>
    </location>
</feature>
<evidence type="ECO:0000256" key="4">
    <source>
        <dbReference type="SAM" id="MobiDB-lite"/>
    </source>
</evidence>
<dbReference type="Proteomes" id="UP000001194">
    <property type="component" value="Unassembled WGS sequence"/>
</dbReference>
<dbReference type="PANTHER" id="PTHR13789:SF309">
    <property type="entry name" value="PUTATIVE (AFU_ORTHOLOGUE AFUA_6G14510)-RELATED"/>
    <property type="match status" value="1"/>
</dbReference>
<dbReference type="PANTHER" id="PTHR13789">
    <property type="entry name" value="MONOOXYGENASE"/>
    <property type="match status" value="1"/>
</dbReference>
<keyword evidence="7" id="KW-1185">Reference proteome</keyword>
<accession>B0DRH2</accession>
<sequence>MHPLPSDSSGIKVIIIGCGVAVLGCAIALTQKGHKVVVVFRGSDIECDGEVESMVEIWGLGEKIPNILHLGLQAQVPEHDHEHLHTLLQSHAQVLGVEIRTGHIVIAYRQNEVVRKAGVVLDNGERVEGDLVLCVGNQGETNAQGKELLSEGNDFDTRDYAGRLFDNEEDIAYPWPWTGSDPHWHFDGSGQSQSEKSLNTPSTLHSAKAHDTSQAETRHNGDDISKRRLFNNNNKEDIAYPWTGSDVHFNTTLGQSGKAFTHRLLIIGGSLISTNVFDTYLAIEAGVVLAVTLNLAGKHNVPLAVKAWERIRFPSLPVWGTTTPHGT</sequence>
<proteinExistence type="inferred from homology"/>
<evidence type="ECO:0000256" key="5">
    <source>
        <dbReference type="SAM" id="Phobius"/>
    </source>
</evidence>
<dbReference type="RefSeq" id="XP_001886493.1">
    <property type="nucleotide sequence ID" value="XM_001886458.1"/>
</dbReference>
<evidence type="ECO:0000313" key="7">
    <source>
        <dbReference type="Proteomes" id="UP000001194"/>
    </source>
</evidence>
<evidence type="ECO:0000256" key="1">
    <source>
        <dbReference type="ARBA" id="ARBA00007992"/>
    </source>
</evidence>
<organism evidence="7">
    <name type="scientific">Laccaria bicolor (strain S238N-H82 / ATCC MYA-4686)</name>
    <name type="common">Bicoloured deceiver</name>
    <name type="synonym">Laccaria laccata var. bicolor</name>
    <dbReference type="NCBI Taxonomy" id="486041"/>
    <lineage>
        <taxon>Eukaryota</taxon>
        <taxon>Fungi</taxon>
        <taxon>Dikarya</taxon>
        <taxon>Basidiomycota</taxon>
        <taxon>Agaricomycotina</taxon>
        <taxon>Agaricomycetes</taxon>
        <taxon>Agaricomycetidae</taxon>
        <taxon>Agaricales</taxon>
        <taxon>Agaricineae</taxon>
        <taxon>Hydnangiaceae</taxon>
        <taxon>Laccaria</taxon>
    </lineage>
</organism>
<dbReference type="AlphaFoldDB" id="B0DRH2"/>
<dbReference type="InterPro" id="IPR036188">
    <property type="entry name" value="FAD/NAD-bd_sf"/>
</dbReference>
<gene>
    <name evidence="6" type="ORF">LACBIDRAFT_332073</name>
</gene>
<keyword evidence="3" id="KW-0503">Monooxygenase</keyword>
<evidence type="ECO:0000256" key="2">
    <source>
        <dbReference type="ARBA" id="ARBA00023002"/>
    </source>
</evidence>
<feature type="region of interest" description="Disordered" evidence="4">
    <location>
        <begin position="184"/>
        <end position="228"/>
    </location>
</feature>
<dbReference type="InterPro" id="IPR050493">
    <property type="entry name" value="FAD-dep_Monooxygenase_BioMet"/>
</dbReference>
<evidence type="ECO:0000256" key="3">
    <source>
        <dbReference type="ARBA" id="ARBA00023033"/>
    </source>
</evidence>
<dbReference type="GO" id="GO:0004497">
    <property type="term" value="F:monooxygenase activity"/>
    <property type="evidence" value="ECO:0007669"/>
    <property type="project" value="UniProtKB-KW"/>
</dbReference>
<evidence type="ECO:0000313" key="6">
    <source>
        <dbReference type="EMBL" id="EDR02783.1"/>
    </source>
</evidence>
<keyword evidence="5" id="KW-1133">Transmembrane helix</keyword>
<feature type="compositionally biased region" description="Polar residues" evidence="4">
    <location>
        <begin position="189"/>
        <end position="205"/>
    </location>
</feature>
<dbReference type="STRING" id="486041.B0DRH2"/>
<dbReference type="OrthoDB" id="9993796at2759"/>
<dbReference type="EMBL" id="DS547128">
    <property type="protein sequence ID" value="EDR02783.1"/>
    <property type="molecule type" value="Genomic_DNA"/>
</dbReference>
<dbReference type="InParanoid" id="B0DRH2"/>
<feature type="transmembrane region" description="Helical" evidence="5">
    <location>
        <begin position="12"/>
        <end position="30"/>
    </location>
</feature>
<dbReference type="HOGENOM" id="CLU_721734_0_0_1"/>
<dbReference type="GeneID" id="6082221"/>
<protein>
    <submittedName>
        <fullName evidence="6">Predicted protein</fullName>
    </submittedName>
</protein>
<reference evidence="6 7" key="1">
    <citation type="journal article" date="2008" name="Nature">
        <title>The genome of Laccaria bicolor provides insights into mycorrhizal symbiosis.</title>
        <authorList>
            <person name="Martin F."/>
            <person name="Aerts A."/>
            <person name="Ahren D."/>
            <person name="Brun A."/>
            <person name="Danchin E.G.J."/>
            <person name="Duchaussoy F."/>
            <person name="Gibon J."/>
            <person name="Kohler A."/>
            <person name="Lindquist E."/>
            <person name="Pereda V."/>
            <person name="Salamov A."/>
            <person name="Shapiro H.J."/>
            <person name="Wuyts J."/>
            <person name="Blaudez D."/>
            <person name="Buee M."/>
            <person name="Brokstein P."/>
            <person name="Canbaeck B."/>
            <person name="Cohen D."/>
            <person name="Courty P.E."/>
            <person name="Coutinho P.M."/>
            <person name="Delaruelle C."/>
            <person name="Detter J.C."/>
            <person name="Deveau A."/>
            <person name="DiFazio S."/>
            <person name="Duplessis S."/>
            <person name="Fraissinet-Tachet L."/>
            <person name="Lucic E."/>
            <person name="Frey-Klett P."/>
            <person name="Fourrey C."/>
            <person name="Feussner I."/>
            <person name="Gay G."/>
            <person name="Grimwood J."/>
            <person name="Hoegger P.J."/>
            <person name="Jain P."/>
            <person name="Kilaru S."/>
            <person name="Labbe J."/>
            <person name="Lin Y.C."/>
            <person name="Legue V."/>
            <person name="Le Tacon F."/>
            <person name="Marmeisse R."/>
            <person name="Melayah D."/>
            <person name="Montanini B."/>
            <person name="Muratet M."/>
            <person name="Nehls U."/>
            <person name="Niculita-Hirzel H."/>
            <person name="Oudot-Le Secq M.P."/>
            <person name="Peter M."/>
            <person name="Quesneville H."/>
            <person name="Rajashekar B."/>
            <person name="Reich M."/>
            <person name="Rouhier N."/>
            <person name="Schmutz J."/>
            <person name="Yin T."/>
            <person name="Chalot M."/>
            <person name="Henrissat B."/>
            <person name="Kuees U."/>
            <person name="Lucas S."/>
            <person name="Van de Peer Y."/>
            <person name="Podila G.K."/>
            <person name="Polle A."/>
            <person name="Pukkila P.J."/>
            <person name="Richardson P.M."/>
            <person name="Rouze P."/>
            <person name="Sanders I.R."/>
            <person name="Stajich J.E."/>
            <person name="Tunlid A."/>
            <person name="Tuskan G."/>
            <person name="Grigoriev I.V."/>
        </authorList>
    </citation>
    <scope>NUCLEOTIDE SEQUENCE [LARGE SCALE GENOMIC DNA]</scope>
    <source>
        <strain evidence="7">S238N-H82 / ATCC MYA-4686</strain>
    </source>
</reference>
<name>B0DRH2_LACBS</name>
<keyword evidence="5" id="KW-0472">Membrane</keyword>
<keyword evidence="5" id="KW-0812">Transmembrane</keyword>